<gene>
    <name evidence="17" type="ORF">TBC1_1154</name>
</gene>
<dbReference type="SUPFAM" id="SSF50800">
    <property type="entry name" value="PK beta-barrel domain-like"/>
    <property type="match status" value="1"/>
</dbReference>
<dbReference type="InterPro" id="IPR011037">
    <property type="entry name" value="Pyrv_Knase-like_insert_dom_sf"/>
</dbReference>
<evidence type="ECO:0000256" key="3">
    <source>
        <dbReference type="ARBA" id="ARBA00008663"/>
    </source>
</evidence>
<dbReference type="PATRIC" id="fig|1678841.3.peg.59"/>
<evidence type="ECO:0000256" key="4">
    <source>
        <dbReference type="ARBA" id="ARBA00012142"/>
    </source>
</evidence>
<dbReference type="NCBIfam" id="NF004978">
    <property type="entry name" value="PRK06354.1"/>
    <property type="match status" value="1"/>
</dbReference>
<keyword evidence="6" id="KW-0479">Metal-binding</keyword>
<name>A0A0S7BTS2_9BACT</name>
<comment type="pathway">
    <text evidence="2 14">Carbohydrate degradation; glycolysis; pyruvate from D-glyceraldehyde 3-phosphate: step 5/5.</text>
</comment>
<dbReference type="InterPro" id="IPR015793">
    <property type="entry name" value="Pyrv_Knase_brl"/>
</dbReference>
<dbReference type="GO" id="GO:0005524">
    <property type="term" value="F:ATP binding"/>
    <property type="evidence" value="ECO:0007669"/>
    <property type="project" value="UniProtKB-KW"/>
</dbReference>
<dbReference type="InterPro" id="IPR018209">
    <property type="entry name" value="Pyrv_Knase_AS"/>
</dbReference>
<evidence type="ECO:0000259" key="15">
    <source>
        <dbReference type="Pfam" id="PF00224"/>
    </source>
</evidence>
<evidence type="ECO:0000256" key="5">
    <source>
        <dbReference type="ARBA" id="ARBA00022679"/>
    </source>
</evidence>
<dbReference type="EMBL" id="DF968182">
    <property type="protein sequence ID" value="GAP41927.1"/>
    <property type="molecule type" value="Genomic_DNA"/>
</dbReference>
<keyword evidence="18" id="KW-1185">Reference proteome</keyword>
<dbReference type="SUPFAM" id="SSF52935">
    <property type="entry name" value="PK C-terminal domain-like"/>
    <property type="match status" value="1"/>
</dbReference>
<evidence type="ECO:0000256" key="12">
    <source>
        <dbReference type="ARBA" id="ARBA00023317"/>
    </source>
</evidence>
<keyword evidence="7" id="KW-0547">Nucleotide-binding</keyword>
<dbReference type="InterPro" id="IPR040442">
    <property type="entry name" value="Pyrv_kinase-like_dom_sf"/>
</dbReference>
<dbReference type="GO" id="GO:0030955">
    <property type="term" value="F:potassium ion binding"/>
    <property type="evidence" value="ECO:0007669"/>
    <property type="project" value="UniProtKB-UniRule"/>
</dbReference>
<evidence type="ECO:0000256" key="2">
    <source>
        <dbReference type="ARBA" id="ARBA00004997"/>
    </source>
</evidence>
<dbReference type="RefSeq" id="WP_062036821.1">
    <property type="nucleotide sequence ID" value="NZ_DF968182.1"/>
</dbReference>
<dbReference type="EC" id="2.7.1.40" evidence="4 13"/>
<evidence type="ECO:0000256" key="14">
    <source>
        <dbReference type="RuleBase" id="RU000504"/>
    </source>
</evidence>
<accession>A0A0S7BTS2</accession>
<dbReference type="GO" id="GO:0004743">
    <property type="term" value="F:pyruvate kinase activity"/>
    <property type="evidence" value="ECO:0007669"/>
    <property type="project" value="UniProtKB-UniRule"/>
</dbReference>
<dbReference type="InterPro" id="IPR015813">
    <property type="entry name" value="Pyrv/PenolPyrv_kinase-like_dom"/>
</dbReference>
<dbReference type="FunFam" id="2.40.33.10:FF:000001">
    <property type="entry name" value="Pyruvate kinase"/>
    <property type="match status" value="1"/>
</dbReference>
<dbReference type="InterPro" id="IPR015795">
    <property type="entry name" value="Pyrv_Knase_C"/>
</dbReference>
<sequence length="473" mass="51513">MRKTKIVATLGPASIAEPVLRSLMLAGVNVFRLNFSHGSHEVHAASLETIEKLNAELGLHVAVLADLSGPKIRTGEVEYDAMELMVGDEVTITCKGELCRNGLISVNYTDFARDVRAGEDILLDDGKLLLRAVESDGENTVRAKVVQGGILSSRKGVNLPRTNLSLPSLSEKDLSDLDFVMKHNIHWVALSFVRSAADIEELRRRIAGYPEARSLRIVAKIEKPEAVENAEAIIRASDAVMIARGDLGVEIPQEQVPIVQKKFVRMCIAASKPIIIATQMMEGMINSMRPTRAEVSDVANSVLDGADALMLSGETSVGKYPVQTVETMNRIISDVESGGMYFPEIKYEEAPPERRISDAVIMAAADLAGKVNARALIAMTHTGYSAFRLASHRKGAGIYIFSNNRRLLCALSLVWGIEGLYIEKYTSTDAAMLDMRKALIARGCITQGNYIIYVSSIPIGTPGKTNMLKLSIV</sequence>
<dbReference type="Gene3D" id="3.40.1380.20">
    <property type="entry name" value="Pyruvate kinase, C-terminal domain"/>
    <property type="match status" value="1"/>
</dbReference>
<evidence type="ECO:0000313" key="17">
    <source>
        <dbReference type="EMBL" id="GAP41927.1"/>
    </source>
</evidence>
<evidence type="ECO:0000256" key="7">
    <source>
        <dbReference type="ARBA" id="ARBA00022741"/>
    </source>
</evidence>
<keyword evidence="5 14" id="KW-0808">Transferase</keyword>
<dbReference type="GO" id="GO:0000287">
    <property type="term" value="F:magnesium ion binding"/>
    <property type="evidence" value="ECO:0007669"/>
    <property type="project" value="UniProtKB-UniRule"/>
</dbReference>
<dbReference type="InterPro" id="IPR036918">
    <property type="entry name" value="Pyrv_Knase_C_sf"/>
</dbReference>
<dbReference type="STRING" id="1678841.TBC1_1154"/>
<comment type="cofactor">
    <cofactor evidence="1">
        <name>K(+)</name>
        <dbReference type="ChEBI" id="CHEBI:29103"/>
    </cofactor>
</comment>
<dbReference type="AlphaFoldDB" id="A0A0S7BTS2"/>
<dbReference type="PROSITE" id="PS00110">
    <property type="entry name" value="PYRUVATE_KINASE"/>
    <property type="match status" value="1"/>
</dbReference>
<keyword evidence="9" id="KW-0067">ATP-binding</keyword>
<dbReference type="Proteomes" id="UP000053091">
    <property type="component" value="Unassembled WGS sequence"/>
</dbReference>
<comment type="catalytic activity">
    <reaction evidence="14">
        <text>pyruvate + ATP = phosphoenolpyruvate + ADP + H(+)</text>
        <dbReference type="Rhea" id="RHEA:18157"/>
        <dbReference type="ChEBI" id="CHEBI:15361"/>
        <dbReference type="ChEBI" id="CHEBI:15378"/>
        <dbReference type="ChEBI" id="CHEBI:30616"/>
        <dbReference type="ChEBI" id="CHEBI:58702"/>
        <dbReference type="ChEBI" id="CHEBI:456216"/>
        <dbReference type="EC" id="2.7.1.40"/>
    </reaction>
</comment>
<evidence type="ECO:0000256" key="6">
    <source>
        <dbReference type="ARBA" id="ARBA00022723"/>
    </source>
</evidence>
<evidence type="ECO:0000259" key="16">
    <source>
        <dbReference type="Pfam" id="PF02887"/>
    </source>
</evidence>
<dbReference type="OrthoDB" id="9812123at2"/>
<dbReference type="InterPro" id="IPR015806">
    <property type="entry name" value="Pyrv_Knase_insert_dom_sf"/>
</dbReference>
<dbReference type="Gene3D" id="2.40.33.10">
    <property type="entry name" value="PK beta-barrel domain-like"/>
    <property type="match status" value="1"/>
</dbReference>
<dbReference type="NCBIfam" id="TIGR01064">
    <property type="entry name" value="pyruv_kin"/>
    <property type="match status" value="1"/>
</dbReference>
<evidence type="ECO:0000256" key="13">
    <source>
        <dbReference type="NCBIfam" id="TIGR01064"/>
    </source>
</evidence>
<protein>
    <recommendedName>
        <fullName evidence="4 13">Pyruvate kinase</fullName>
        <ecNumber evidence="4 13">2.7.1.40</ecNumber>
    </recommendedName>
</protein>
<keyword evidence="8 14" id="KW-0418">Kinase</keyword>
<dbReference type="Pfam" id="PF00224">
    <property type="entry name" value="PK"/>
    <property type="match status" value="1"/>
</dbReference>
<dbReference type="SUPFAM" id="SSF51621">
    <property type="entry name" value="Phosphoenolpyruvate/pyruvate domain"/>
    <property type="match status" value="1"/>
</dbReference>
<dbReference type="PRINTS" id="PR01050">
    <property type="entry name" value="PYRUVTKNASE"/>
</dbReference>
<keyword evidence="10 14" id="KW-0460">Magnesium</keyword>
<evidence type="ECO:0000256" key="8">
    <source>
        <dbReference type="ARBA" id="ARBA00022777"/>
    </source>
</evidence>
<dbReference type="UniPathway" id="UPA00109">
    <property type="reaction ID" value="UER00188"/>
</dbReference>
<reference evidence="17" key="1">
    <citation type="journal article" date="2015" name="Genome Announc.">
        <title>Draft Genome Sequence of Bacteroidales Strain TBC1, a Novel Isolate from a Methanogenic Wastewater Treatment System.</title>
        <authorList>
            <person name="Tourlousse D.M."/>
            <person name="Matsuura N."/>
            <person name="Sun L."/>
            <person name="Toyonaga M."/>
            <person name="Kuroda K."/>
            <person name="Ohashi A."/>
            <person name="Cruz R."/>
            <person name="Yamaguchi T."/>
            <person name="Sekiguchi Y."/>
        </authorList>
    </citation>
    <scope>NUCLEOTIDE SEQUENCE [LARGE SCALE GENOMIC DNA]</scope>
    <source>
        <strain evidence="17">TBC1</strain>
    </source>
</reference>
<evidence type="ECO:0000256" key="1">
    <source>
        <dbReference type="ARBA" id="ARBA00001958"/>
    </source>
</evidence>
<dbReference type="Gene3D" id="3.20.20.60">
    <property type="entry name" value="Phosphoenolpyruvate-binding domains"/>
    <property type="match status" value="1"/>
</dbReference>
<dbReference type="NCBIfam" id="NF004491">
    <property type="entry name" value="PRK05826.1"/>
    <property type="match status" value="1"/>
</dbReference>
<evidence type="ECO:0000256" key="11">
    <source>
        <dbReference type="ARBA" id="ARBA00023152"/>
    </source>
</evidence>
<feature type="domain" description="Pyruvate kinase C-terminal" evidence="16">
    <location>
        <begin position="358"/>
        <end position="469"/>
    </location>
</feature>
<comment type="similarity">
    <text evidence="3 14">Belongs to the pyruvate kinase family.</text>
</comment>
<keyword evidence="11 14" id="KW-0324">Glycolysis</keyword>
<evidence type="ECO:0000256" key="10">
    <source>
        <dbReference type="ARBA" id="ARBA00022842"/>
    </source>
</evidence>
<dbReference type="GO" id="GO:0016301">
    <property type="term" value="F:kinase activity"/>
    <property type="evidence" value="ECO:0007669"/>
    <property type="project" value="UniProtKB-KW"/>
</dbReference>
<organism evidence="17">
    <name type="scientific">Lentimicrobium saccharophilum</name>
    <dbReference type="NCBI Taxonomy" id="1678841"/>
    <lineage>
        <taxon>Bacteria</taxon>
        <taxon>Pseudomonadati</taxon>
        <taxon>Bacteroidota</taxon>
        <taxon>Bacteroidia</taxon>
        <taxon>Bacteroidales</taxon>
        <taxon>Lentimicrobiaceae</taxon>
        <taxon>Lentimicrobium</taxon>
    </lineage>
</organism>
<dbReference type="Pfam" id="PF02887">
    <property type="entry name" value="PK_C"/>
    <property type="match status" value="1"/>
</dbReference>
<proteinExistence type="inferred from homology"/>
<dbReference type="PANTHER" id="PTHR11817">
    <property type="entry name" value="PYRUVATE KINASE"/>
    <property type="match status" value="1"/>
</dbReference>
<evidence type="ECO:0000313" key="18">
    <source>
        <dbReference type="Proteomes" id="UP000053091"/>
    </source>
</evidence>
<feature type="domain" description="Pyruvate kinase barrel" evidence="15">
    <location>
        <begin position="1"/>
        <end position="325"/>
    </location>
</feature>
<dbReference type="InterPro" id="IPR001697">
    <property type="entry name" value="Pyr_Knase"/>
</dbReference>
<evidence type="ECO:0000256" key="9">
    <source>
        <dbReference type="ARBA" id="ARBA00022840"/>
    </source>
</evidence>
<keyword evidence="12 17" id="KW-0670">Pyruvate</keyword>